<feature type="region of interest" description="Disordered" evidence="8">
    <location>
        <begin position="654"/>
        <end position="699"/>
    </location>
</feature>
<evidence type="ECO:0000256" key="5">
    <source>
        <dbReference type="ARBA" id="ARBA00023163"/>
    </source>
</evidence>
<dbReference type="PANTHER" id="PTHR12549:SF11">
    <property type="entry name" value="LYSINE-SPECIFIC DEMETHYLASE JMJ25"/>
    <property type="match status" value="1"/>
</dbReference>
<dbReference type="EMBL" id="JAMFTS010000002">
    <property type="protein sequence ID" value="KAJ4783494.1"/>
    <property type="molecule type" value="Genomic_DNA"/>
</dbReference>
<evidence type="ECO:0000313" key="11">
    <source>
        <dbReference type="EMBL" id="KAJ4783494.1"/>
    </source>
</evidence>
<dbReference type="PROSITE" id="PS50089">
    <property type="entry name" value="ZF_RING_2"/>
    <property type="match status" value="1"/>
</dbReference>
<dbReference type="InterPro" id="IPR045109">
    <property type="entry name" value="LSDs-like"/>
</dbReference>
<feature type="compositionally biased region" description="Acidic residues" evidence="8">
    <location>
        <begin position="1057"/>
        <end position="1075"/>
    </location>
</feature>
<dbReference type="SUPFAM" id="SSF51197">
    <property type="entry name" value="Clavaminate synthase-like"/>
    <property type="match status" value="1"/>
</dbReference>
<feature type="compositionally biased region" description="Basic and acidic residues" evidence="8">
    <location>
        <begin position="93"/>
        <end position="111"/>
    </location>
</feature>
<dbReference type="Pfam" id="PF10497">
    <property type="entry name" value="zf-4CXXC_R1"/>
    <property type="match status" value="1"/>
</dbReference>
<comment type="subcellular location">
    <subcellularLocation>
        <location evidence="1">Nucleus</location>
    </subcellularLocation>
</comment>
<protein>
    <submittedName>
        <fullName evidence="11">Transcription factor jumonji (JmjC) domain-containing protein</fullName>
    </submittedName>
</protein>
<feature type="compositionally biased region" description="Basic residues" evidence="8">
    <location>
        <begin position="865"/>
        <end position="879"/>
    </location>
</feature>
<dbReference type="Pfam" id="PF02373">
    <property type="entry name" value="JmjC"/>
    <property type="match status" value="1"/>
</dbReference>
<feature type="region of interest" description="Disordered" evidence="8">
    <location>
        <begin position="1"/>
        <end position="26"/>
    </location>
</feature>
<evidence type="ECO:0000256" key="6">
    <source>
        <dbReference type="ARBA" id="ARBA00023242"/>
    </source>
</evidence>
<evidence type="ECO:0000256" key="1">
    <source>
        <dbReference type="ARBA" id="ARBA00004123"/>
    </source>
</evidence>
<feature type="domain" description="JmjC" evidence="10">
    <location>
        <begin position="584"/>
        <end position="812"/>
    </location>
</feature>
<dbReference type="PANTHER" id="PTHR12549">
    <property type="entry name" value="JMJC DOMAIN-CONTAINING HISTONE DEMETHYLATION PROTEIN"/>
    <property type="match status" value="1"/>
</dbReference>
<dbReference type="GO" id="GO:0008270">
    <property type="term" value="F:zinc ion binding"/>
    <property type="evidence" value="ECO:0007669"/>
    <property type="project" value="UniProtKB-KW"/>
</dbReference>
<dbReference type="GO" id="GO:0006357">
    <property type="term" value="P:regulation of transcription by RNA polymerase II"/>
    <property type="evidence" value="ECO:0007669"/>
    <property type="project" value="TreeGrafter"/>
</dbReference>
<evidence type="ECO:0000256" key="4">
    <source>
        <dbReference type="ARBA" id="ARBA00023015"/>
    </source>
</evidence>
<accession>A0AAV8ES16</accession>
<dbReference type="InterPro" id="IPR018866">
    <property type="entry name" value="Znf-4CXXC_R1"/>
</dbReference>
<evidence type="ECO:0000256" key="7">
    <source>
        <dbReference type="PROSITE-ProRule" id="PRU00175"/>
    </source>
</evidence>
<feature type="compositionally biased region" description="Acidic residues" evidence="8">
    <location>
        <begin position="888"/>
        <end position="904"/>
    </location>
</feature>
<evidence type="ECO:0000259" key="9">
    <source>
        <dbReference type="PROSITE" id="PS50089"/>
    </source>
</evidence>
<feature type="compositionally biased region" description="Basic and acidic residues" evidence="8">
    <location>
        <begin position="77"/>
        <end position="87"/>
    </location>
</feature>
<evidence type="ECO:0000256" key="2">
    <source>
        <dbReference type="ARBA" id="ARBA00006801"/>
    </source>
</evidence>
<organism evidence="11 12">
    <name type="scientific">Rhynchospora pubera</name>
    <dbReference type="NCBI Taxonomy" id="906938"/>
    <lineage>
        <taxon>Eukaryota</taxon>
        <taxon>Viridiplantae</taxon>
        <taxon>Streptophyta</taxon>
        <taxon>Embryophyta</taxon>
        <taxon>Tracheophyta</taxon>
        <taxon>Spermatophyta</taxon>
        <taxon>Magnoliopsida</taxon>
        <taxon>Liliopsida</taxon>
        <taxon>Poales</taxon>
        <taxon>Cyperaceae</taxon>
        <taxon>Cyperoideae</taxon>
        <taxon>Rhynchosporeae</taxon>
        <taxon>Rhynchospora</taxon>
    </lineage>
</organism>
<dbReference type="GO" id="GO:0000118">
    <property type="term" value="C:histone deacetylase complex"/>
    <property type="evidence" value="ECO:0007669"/>
    <property type="project" value="TreeGrafter"/>
</dbReference>
<reference evidence="11" key="1">
    <citation type="submission" date="2022-08" db="EMBL/GenBank/DDBJ databases">
        <authorList>
            <person name="Marques A."/>
        </authorList>
    </citation>
    <scope>NUCLEOTIDE SEQUENCE</scope>
    <source>
        <strain evidence="11">RhyPub2mFocal</strain>
        <tissue evidence="11">Leaves</tissue>
    </source>
</reference>
<feature type="domain" description="RING-type" evidence="9">
    <location>
        <begin position="143"/>
        <end position="190"/>
    </location>
</feature>
<feature type="compositionally biased region" description="Acidic residues" evidence="8">
    <location>
        <begin position="944"/>
        <end position="967"/>
    </location>
</feature>
<name>A0AAV8ES16_9POAL</name>
<feature type="region of interest" description="Disordered" evidence="8">
    <location>
        <begin position="844"/>
        <end position="1033"/>
    </location>
</feature>
<feature type="compositionally biased region" description="Basic and acidic residues" evidence="8">
    <location>
        <begin position="854"/>
        <end position="864"/>
    </location>
</feature>
<keyword evidence="6" id="KW-0539">Nucleus</keyword>
<dbReference type="GO" id="GO:0032454">
    <property type="term" value="F:histone H3K9 demethylase activity"/>
    <property type="evidence" value="ECO:0007669"/>
    <property type="project" value="InterPro"/>
</dbReference>
<dbReference type="GO" id="GO:0003712">
    <property type="term" value="F:transcription coregulator activity"/>
    <property type="evidence" value="ECO:0007669"/>
    <property type="project" value="TreeGrafter"/>
</dbReference>
<dbReference type="Gene3D" id="2.60.120.650">
    <property type="entry name" value="Cupin"/>
    <property type="match status" value="1"/>
</dbReference>
<dbReference type="GO" id="GO:0000785">
    <property type="term" value="C:chromatin"/>
    <property type="evidence" value="ECO:0007669"/>
    <property type="project" value="TreeGrafter"/>
</dbReference>
<comment type="caution">
    <text evidence="11">The sequence shown here is derived from an EMBL/GenBank/DDBJ whole genome shotgun (WGS) entry which is preliminary data.</text>
</comment>
<dbReference type="InterPro" id="IPR001841">
    <property type="entry name" value="Znf_RING"/>
</dbReference>
<keyword evidence="3" id="KW-0479">Metal-binding</keyword>
<comment type="similarity">
    <text evidence="2">Belongs to the JARID1 histone demethylase family.</text>
</comment>
<dbReference type="PROSITE" id="PS51184">
    <property type="entry name" value="JMJC"/>
    <property type="match status" value="1"/>
</dbReference>
<evidence type="ECO:0000256" key="3">
    <source>
        <dbReference type="ARBA" id="ARBA00022723"/>
    </source>
</evidence>
<feature type="region of interest" description="Disordered" evidence="8">
    <location>
        <begin position="1056"/>
        <end position="1100"/>
    </location>
</feature>
<dbReference type="InterPro" id="IPR003347">
    <property type="entry name" value="JmjC_dom"/>
</dbReference>
<keyword evidence="12" id="KW-1185">Reference proteome</keyword>
<proteinExistence type="inferred from homology"/>
<feature type="compositionally biased region" description="Basic and acidic residues" evidence="8">
    <location>
        <begin position="989"/>
        <end position="1004"/>
    </location>
</feature>
<evidence type="ECO:0000313" key="12">
    <source>
        <dbReference type="Proteomes" id="UP001140206"/>
    </source>
</evidence>
<dbReference type="SMART" id="SM00558">
    <property type="entry name" value="JmjC"/>
    <property type="match status" value="1"/>
</dbReference>
<keyword evidence="5" id="KW-0804">Transcription</keyword>
<dbReference type="Proteomes" id="UP001140206">
    <property type="component" value="Chromosome 2"/>
</dbReference>
<gene>
    <name evidence="11" type="ORF">LUZ62_034740</name>
</gene>
<evidence type="ECO:0000259" key="10">
    <source>
        <dbReference type="PROSITE" id="PS51184"/>
    </source>
</evidence>
<feature type="compositionally biased region" description="Basic and acidic residues" evidence="8">
    <location>
        <begin position="666"/>
        <end position="683"/>
    </location>
</feature>
<dbReference type="GO" id="GO:0031490">
    <property type="term" value="F:chromatin DNA binding"/>
    <property type="evidence" value="ECO:0007669"/>
    <property type="project" value="TreeGrafter"/>
</dbReference>
<keyword evidence="7" id="KW-0862">Zinc</keyword>
<sequence length="1177" mass="134952">MRRKKKSDRAFPCSEAQAHSSAEVSVSPRCRQIIYKEYHEVIECDLNERKRKNTISEENNSVQEVRSRLSVKRHKAKQNDTEVDKTESTPNERNQKNIRSEENNSVQDEHNASNTGKRHKTGQNDSEGVKRLRTNGGEESSMCHQCQRNNKGRVVRCTNCKTKRFCVPCLTSWYPLMSEQEIAENCPVCRGNCNCKGCLRKEKTLPEMNLSREDEIKYAWRIVKYLYPWLKEFHGEQTAEKEFEARIKGDDVRELKLPQANCEKDEWMYCNKCKTSIVDFHRTCRNCSYGLCLACCHEFREYHQPTAYDTVFSCKAAPDGKVAVLGGGLLSGANVTVLGGEHIVPGGAEVVLGVKDVMSAVIPEVWAPQADGQIPCPPEKLGGCGNSVLELRSVLGENYVSQLLQKINEMTSANPNFKEDGDTSKCDCSTKSGKLNLREAAKRNDTGDNYVYCPLRWESKEGELGHFQKHWMKCEPIIVRDVLRLTSGLSWEPMVMWRALRETKYKDQVKRLAVLAVDCRDWTFVETNIRKFFTGYEKGLSHYDNWPMLLKLKDWPPESSFDERLPRHGFEFISALPFKEYTDPNSGPLNLAVKLPAKMLKRDLGPKTYIAYGIREELVEGDSVSKLHCDMSDAINILMHTSALKLNHEQRMAIKKAHRKSNGPSKDCKTKGSDGTEEKRKVIDEDDNKTNTSDDSENEEYGGALWDIWRREDVPKLKEYLMKYSREFTHYEKKHVEQVDHPIHDQSFYLTVDHKRKLKEFDIEAWTFEQKLGEAVFIPAGCPHQVRNLKVALDFVSPENFSQCVELSDEFRLLPEGHRAKEDKLEVKRMAIYALKKATDDIEGKMPEAQNNKRAAEESVDKMLKSQRKKAKRARKSYARTKYVLSEETTEEKEQADDNLEEEKESGNGQEIGNHNEEEEEEEEEMPFDLGDKPEEHGTSGGDEHEEEVEETTEEKEQSDDNLEEEKESGNGQEIGNHDEEEEEMSFDVGDKSEEHKTSGGDEHKEEEEMMEVNSQEHNGILKEPKGRGSGDVFGGLQLTLLDPNATATDFLFGQEPEFESEVEPEWQQDPEENVDANQIDFDLQQNPPPQPAQPQAPGDDVMRYLQAQFESIQAWQTRTDERFDDMEASLRVVHDKHEQLNQNMQKFWSQLDYWLDPVQPPQYGHTRTGSPAAPSG</sequence>
<feature type="compositionally biased region" description="Acidic residues" evidence="8">
    <location>
        <begin position="917"/>
        <end position="927"/>
    </location>
</feature>
<feature type="region of interest" description="Disordered" evidence="8">
    <location>
        <begin position="55"/>
        <end position="143"/>
    </location>
</feature>
<keyword evidence="7" id="KW-0863">Zinc-finger</keyword>
<evidence type="ECO:0000256" key="8">
    <source>
        <dbReference type="SAM" id="MobiDB-lite"/>
    </source>
</evidence>
<keyword evidence="4" id="KW-0805">Transcription regulation</keyword>
<dbReference type="AlphaFoldDB" id="A0AAV8ES16"/>
<feature type="compositionally biased region" description="Basic and acidic residues" evidence="8">
    <location>
        <begin position="1020"/>
        <end position="1029"/>
    </location>
</feature>